<comment type="caution">
    <text evidence="1">The sequence shown here is derived from an EMBL/GenBank/DDBJ whole genome shotgun (WGS) entry which is preliminary data.</text>
</comment>
<protein>
    <submittedName>
        <fullName evidence="1">Uncharacterized protein</fullName>
    </submittedName>
</protein>
<keyword evidence="2" id="KW-1185">Reference proteome</keyword>
<accession>A0ACB9LDV3</accession>
<dbReference type="EMBL" id="CM039437">
    <property type="protein sequence ID" value="KAI4307643.1"/>
    <property type="molecule type" value="Genomic_DNA"/>
</dbReference>
<sequence length="154" mass="17150">MMKKGASERIVPRKTKSNYDQKLRINRFLITVNIQGSAGPIRFVVNEKDHVSGVIDTALKSYAREARLPVPGSDASNFLLYCANGFEAALNPLEAIGSCGARTFVLFKKQGHPPKSEGHPTMISQKGSSSWKEWLNKSFHFKFAFHGHLDIISM</sequence>
<evidence type="ECO:0000313" key="2">
    <source>
        <dbReference type="Proteomes" id="UP000828941"/>
    </source>
</evidence>
<organism evidence="1 2">
    <name type="scientific">Bauhinia variegata</name>
    <name type="common">Purple orchid tree</name>
    <name type="synonym">Phanera variegata</name>
    <dbReference type="NCBI Taxonomy" id="167791"/>
    <lineage>
        <taxon>Eukaryota</taxon>
        <taxon>Viridiplantae</taxon>
        <taxon>Streptophyta</taxon>
        <taxon>Embryophyta</taxon>
        <taxon>Tracheophyta</taxon>
        <taxon>Spermatophyta</taxon>
        <taxon>Magnoliopsida</taxon>
        <taxon>eudicotyledons</taxon>
        <taxon>Gunneridae</taxon>
        <taxon>Pentapetalae</taxon>
        <taxon>rosids</taxon>
        <taxon>fabids</taxon>
        <taxon>Fabales</taxon>
        <taxon>Fabaceae</taxon>
        <taxon>Cercidoideae</taxon>
        <taxon>Cercideae</taxon>
        <taxon>Bauhiniinae</taxon>
        <taxon>Bauhinia</taxon>
    </lineage>
</organism>
<proteinExistence type="predicted"/>
<evidence type="ECO:0000313" key="1">
    <source>
        <dbReference type="EMBL" id="KAI4307643.1"/>
    </source>
</evidence>
<name>A0ACB9LDV3_BAUVA</name>
<gene>
    <name evidence="1" type="ORF">L6164_030810</name>
</gene>
<dbReference type="Proteomes" id="UP000828941">
    <property type="component" value="Chromosome 12"/>
</dbReference>
<reference evidence="1 2" key="1">
    <citation type="journal article" date="2022" name="DNA Res.">
        <title>Chromosomal-level genome assembly of the orchid tree Bauhinia variegata (Leguminosae; Cercidoideae) supports the allotetraploid origin hypothesis of Bauhinia.</title>
        <authorList>
            <person name="Zhong Y."/>
            <person name="Chen Y."/>
            <person name="Zheng D."/>
            <person name="Pang J."/>
            <person name="Liu Y."/>
            <person name="Luo S."/>
            <person name="Meng S."/>
            <person name="Qian L."/>
            <person name="Wei D."/>
            <person name="Dai S."/>
            <person name="Zhou R."/>
        </authorList>
    </citation>
    <scope>NUCLEOTIDE SEQUENCE [LARGE SCALE GENOMIC DNA]</scope>
    <source>
        <strain evidence="1">BV-YZ2020</strain>
    </source>
</reference>